<dbReference type="EMBL" id="JABCKI010001134">
    <property type="protein sequence ID" value="KAG5649342.1"/>
    <property type="molecule type" value="Genomic_DNA"/>
</dbReference>
<dbReference type="PANTHER" id="PTHR34305:SF1">
    <property type="entry name" value="SWIM-TYPE DOMAIN-CONTAINING PROTEIN"/>
    <property type="match status" value="1"/>
</dbReference>
<feature type="non-terminal residue" evidence="2">
    <location>
        <position position="1"/>
    </location>
</feature>
<dbReference type="Proteomes" id="UP000717328">
    <property type="component" value="Unassembled WGS sequence"/>
</dbReference>
<name>A0A9P7GLX3_9AGAR</name>
<feature type="region of interest" description="Disordered" evidence="1">
    <location>
        <begin position="105"/>
        <end position="128"/>
    </location>
</feature>
<feature type="compositionally biased region" description="Acidic residues" evidence="1">
    <location>
        <begin position="119"/>
        <end position="128"/>
    </location>
</feature>
<dbReference type="OrthoDB" id="5598737at2759"/>
<organism evidence="2 3">
    <name type="scientific">Sphagnurus paluster</name>
    <dbReference type="NCBI Taxonomy" id="117069"/>
    <lineage>
        <taxon>Eukaryota</taxon>
        <taxon>Fungi</taxon>
        <taxon>Dikarya</taxon>
        <taxon>Basidiomycota</taxon>
        <taxon>Agaricomycotina</taxon>
        <taxon>Agaricomycetes</taxon>
        <taxon>Agaricomycetidae</taxon>
        <taxon>Agaricales</taxon>
        <taxon>Tricholomatineae</taxon>
        <taxon>Lyophyllaceae</taxon>
        <taxon>Sphagnurus</taxon>
    </lineage>
</organism>
<protein>
    <recommendedName>
        <fullName evidence="4">F-box domain-containing protein</fullName>
    </recommendedName>
</protein>
<accession>A0A9P7GLX3</accession>
<feature type="compositionally biased region" description="Basic residues" evidence="1">
    <location>
        <begin position="105"/>
        <end position="114"/>
    </location>
</feature>
<evidence type="ECO:0008006" key="4">
    <source>
        <dbReference type="Google" id="ProtNLM"/>
    </source>
</evidence>
<gene>
    <name evidence="2" type="ORF">H0H81_004437</name>
</gene>
<keyword evidence="3" id="KW-1185">Reference proteome</keyword>
<dbReference type="PANTHER" id="PTHR34305">
    <property type="entry name" value="EXPRESSED PROTEIN"/>
    <property type="match status" value="1"/>
</dbReference>
<proteinExistence type="predicted"/>
<dbReference type="AlphaFoldDB" id="A0A9P7GLX3"/>
<sequence length="716" mass="79960">MHRRYQSNEDSSLEFMPEATFRAVWFAYVNLQDFRGDMCCQRCGPSPQDVIWDGVTVGFNGKHLLPSLHPPTISDDGAPLRANNYIGKQQILQDAKLRRDLRRVVQRGKGKGKRRDAVVSDDDEDSEPIVDKSDAAIKAEVERLKLIPDVFVRLSRINEGLGLLFMEHFGLSAEAVAPKVYKKLFLQLAADESTFQMLNKVALDQLHVFNENPCEVTASQLIGCPALLLALSHHGSPYPAPLLSLCRWLYQRGLAVYGDLMKQSTADSLDTIPLVERDWREVTSIYYSMVCVTKIQTFQTGCYYSMPQIRHQPVYKKLKHDTRVETGNNRGAKCSKYYSQYGAKRLTGGIMAAWCTHSICYGFHFIPKGEGRSDVFSAMYTRWETAPRIIIYDFACALGPYCMTREPGFFANSTYGVDIFHAGGHTKCGPAAFLETYMNVDPRLARVNSSAAECGNGGIKRIRKSVSYMSQAHAIVYTKHTESMLSLCPEVIEVILKNLTKEDISHCASASRQFRYEAQRQLFKSVDFEFSTIHGPIQGSKTQKLVRVLSQSARLRALVQTFGLSIGSRDLDHPRSVLSALPLPNLRTFVLINSFPSAAGTADVAPWDNVIYTLLDHTSLQSVFFTGNAYSWYSIIQIDLAPFTSSVGSTAVIEPIPSTPSFCTLVAEACAYHYTGRIQNLSIHAGEPLFWDIYTVNRLLGAGALNVFKIITRATS</sequence>
<evidence type="ECO:0000313" key="2">
    <source>
        <dbReference type="EMBL" id="KAG5649342.1"/>
    </source>
</evidence>
<comment type="caution">
    <text evidence="2">The sequence shown here is derived from an EMBL/GenBank/DDBJ whole genome shotgun (WGS) entry which is preliminary data.</text>
</comment>
<evidence type="ECO:0000256" key="1">
    <source>
        <dbReference type="SAM" id="MobiDB-lite"/>
    </source>
</evidence>
<evidence type="ECO:0000313" key="3">
    <source>
        <dbReference type="Proteomes" id="UP000717328"/>
    </source>
</evidence>
<reference evidence="2" key="2">
    <citation type="submission" date="2021-10" db="EMBL/GenBank/DDBJ databases">
        <title>Phylogenomics reveals ancestral predisposition of the termite-cultivated fungus Termitomyces towards a domesticated lifestyle.</title>
        <authorList>
            <person name="Auxier B."/>
            <person name="Grum-Grzhimaylo A."/>
            <person name="Cardenas M.E."/>
            <person name="Lodge J.D."/>
            <person name="Laessoe T."/>
            <person name="Pedersen O."/>
            <person name="Smith M.E."/>
            <person name="Kuyper T.W."/>
            <person name="Franco-Molano E.A."/>
            <person name="Baroni T.J."/>
            <person name="Aanen D.K."/>
        </authorList>
    </citation>
    <scope>NUCLEOTIDE SEQUENCE</scope>
    <source>
        <strain evidence="2">D49</strain>
    </source>
</reference>
<reference evidence="2" key="1">
    <citation type="submission" date="2021-02" db="EMBL/GenBank/DDBJ databases">
        <authorList>
            <person name="Nieuwenhuis M."/>
            <person name="Van De Peppel L.J.J."/>
        </authorList>
    </citation>
    <scope>NUCLEOTIDE SEQUENCE</scope>
    <source>
        <strain evidence="2">D49</strain>
    </source>
</reference>